<protein>
    <submittedName>
        <fullName evidence="1">Uncharacterized protein</fullName>
    </submittedName>
</protein>
<gene>
    <name evidence="1" type="ORF">MTR67_011928</name>
</gene>
<dbReference type="Proteomes" id="UP001234989">
    <property type="component" value="Chromosome 3"/>
</dbReference>
<sequence>VRCRLFEEESLVELRDRGLAGDSGKAALDSDGVLRFVGWLSIPRVEDLIQLIFPRPMVLCILSIWALLRCIVT</sequence>
<evidence type="ECO:0000313" key="1">
    <source>
        <dbReference type="EMBL" id="WMV18543.1"/>
    </source>
</evidence>
<organism evidence="1 2">
    <name type="scientific">Solanum verrucosum</name>
    <dbReference type="NCBI Taxonomy" id="315347"/>
    <lineage>
        <taxon>Eukaryota</taxon>
        <taxon>Viridiplantae</taxon>
        <taxon>Streptophyta</taxon>
        <taxon>Embryophyta</taxon>
        <taxon>Tracheophyta</taxon>
        <taxon>Spermatophyta</taxon>
        <taxon>Magnoliopsida</taxon>
        <taxon>eudicotyledons</taxon>
        <taxon>Gunneridae</taxon>
        <taxon>Pentapetalae</taxon>
        <taxon>asterids</taxon>
        <taxon>lamiids</taxon>
        <taxon>Solanales</taxon>
        <taxon>Solanaceae</taxon>
        <taxon>Solanoideae</taxon>
        <taxon>Solaneae</taxon>
        <taxon>Solanum</taxon>
    </lineage>
</organism>
<proteinExistence type="predicted"/>
<evidence type="ECO:0000313" key="2">
    <source>
        <dbReference type="Proteomes" id="UP001234989"/>
    </source>
</evidence>
<feature type="non-terminal residue" evidence="1">
    <location>
        <position position="1"/>
    </location>
</feature>
<dbReference type="AlphaFoldDB" id="A0AAF0Q9D8"/>
<accession>A0AAF0Q9D8</accession>
<keyword evidence="2" id="KW-1185">Reference proteome</keyword>
<dbReference type="EMBL" id="CP133614">
    <property type="protein sequence ID" value="WMV18543.1"/>
    <property type="molecule type" value="Genomic_DNA"/>
</dbReference>
<reference evidence="1" key="1">
    <citation type="submission" date="2023-08" db="EMBL/GenBank/DDBJ databases">
        <title>A de novo genome assembly of Solanum verrucosum Schlechtendal, a Mexican diploid species geographically isolated from the other diploid A-genome species in potato relatives.</title>
        <authorList>
            <person name="Hosaka K."/>
        </authorList>
    </citation>
    <scope>NUCLEOTIDE SEQUENCE</scope>
    <source>
        <tissue evidence="1">Young leaves</tissue>
    </source>
</reference>
<name>A0AAF0Q9D8_SOLVR</name>